<keyword evidence="2" id="KW-1185">Reference proteome</keyword>
<gene>
    <name evidence="1" type="ORF">THII_1387</name>
</gene>
<accession>A0A090AF71</accession>
<dbReference type="KEGG" id="tig:THII_1387"/>
<reference evidence="1 2" key="1">
    <citation type="journal article" date="2014" name="ISME J.">
        <title>Ecophysiology of Thioploca ingrica as revealed by the complete genome sequence supplemented with proteomic evidence.</title>
        <authorList>
            <person name="Kojima H."/>
            <person name="Ogura Y."/>
            <person name="Yamamoto N."/>
            <person name="Togashi T."/>
            <person name="Mori H."/>
            <person name="Watanabe T."/>
            <person name="Nemoto F."/>
            <person name="Kurokawa K."/>
            <person name="Hayashi T."/>
            <person name="Fukui M."/>
        </authorList>
    </citation>
    <scope>NUCLEOTIDE SEQUENCE [LARGE SCALE GENOMIC DNA]</scope>
</reference>
<dbReference type="EMBL" id="AP014633">
    <property type="protein sequence ID" value="BAP55684.1"/>
    <property type="molecule type" value="Genomic_DNA"/>
</dbReference>
<evidence type="ECO:0000313" key="2">
    <source>
        <dbReference type="Proteomes" id="UP000031623"/>
    </source>
</evidence>
<name>A0A090AF71_9GAMM</name>
<dbReference type="AlphaFoldDB" id="A0A090AF71"/>
<proteinExistence type="predicted"/>
<sequence>MNTLDAPISNFVVNHDYPNAISANHYQKLVDELEYTRLMQQMWVLLYRIFHLAFFKQLAKKAQRRMTKIQPLLTKHPQQLLVFPNNYTPLISYLALDAMNSLEEQE</sequence>
<evidence type="ECO:0000313" key="1">
    <source>
        <dbReference type="EMBL" id="BAP55684.1"/>
    </source>
</evidence>
<organism evidence="1 2">
    <name type="scientific">Thioploca ingrica</name>
    <dbReference type="NCBI Taxonomy" id="40754"/>
    <lineage>
        <taxon>Bacteria</taxon>
        <taxon>Pseudomonadati</taxon>
        <taxon>Pseudomonadota</taxon>
        <taxon>Gammaproteobacteria</taxon>
        <taxon>Thiotrichales</taxon>
        <taxon>Thiotrichaceae</taxon>
        <taxon>Thioploca</taxon>
    </lineage>
</organism>
<dbReference type="HOGENOM" id="CLU_2222021_0_0_6"/>
<protein>
    <submittedName>
        <fullName evidence="1">Uncharacterized protein</fullName>
    </submittedName>
</protein>
<dbReference type="Proteomes" id="UP000031623">
    <property type="component" value="Chromosome"/>
</dbReference>